<dbReference type="SUPFAM" id="SSF49599">
    <property type="entry name" value="TRAF domain-like"/>
    <property type="match status" value="1"/>
</dbReference>
<keyword evidence="15" id="KW-1185">Reference proteome</keyword>
<proteinExistence type="inferred from homology"/>
<organism evidence="14 15">
    <name type="scientific">Microthlaspi erraticum</name>
    <dbReference type="NCBI Taxonomy" id="1685480"/>
    <lineage>
        <taxon>Eukaryota</taxon>
        <taxon>Viridiplantae</taxon>
        <taxon>Streptophyta</taxon>
        <taxon>Embryophyta</taxon>
        <taxon>Tracheophyta</taxon>
        <taxon>Spermatophyta</taxon>
        <taxon>Magnoliopsida</taxon>
        <taxon>eudicotyledons</taxon>
        <taxon>Gunneridae</taxon>
        <taxon>Pentapetalae</taxon>
        <taxon>rosids</taxon>
        <taxon>malvids</taxon>
        <taxon>Brassicales</taxon>
        <taxon>Brassicaceae</taxon>
        <taxon>Coluteocarpeae</taxon>
        <taxon>Microthlaspi</taxon>
    </lineage>
</organism>
<accession>A0A6D2KZF2</accession>
<feature type="domain" description="RING-type" evidence="12">
    <location>
        <begin position="35"/>
        <end position="70"/>
    </location>
</feature>
<evidence type="ECO:0000313" key="15">
    <source>
        <dbReference type="Proteomes" id="UP000467841"/>
    </source>
</evidence>
<evidence type="ECO:0000256" key="9">
    <source>
        <dbReference type="ARBA" id="ARBA00022833"/>
    </source>
</evidence>
<evidence type="ECO:0000256" key="7">
    <source>
        <dbReference type="ARBA" id="ARBA00022771"/>
    </source>
</evidence>
<dbReference type="InterPro" id="IPR049548">
    <property type="entry name" value="Sina-like_RING"/>
</dbReference>
<dbReference type="Gene3D" id="3.30.40.10">
    <property type="entry name" value="Zinc/RING finger domain, C3HC4 (zinc finger)"/>
    <property type="match status" value="1"/>
</dbReference>
<keyword evidence="6" id="KW-0479">Metal-binding</keyword>
<comment type="caution">
    <text evidence="14">The sequence shown here is derived from an EMBL/GenBank/DDBJ whole genome shotgun (WGS) entry which is preliminary data.</text>
</comment>
<evidence type="ECO:0000259" key="13">
    <source>
        <dbReference type="PROSITE" id="PS51081"/>
    </source>
</evidence>
<evidence type="ECO:0000256" key="3">
    <source>
        <dbReference type="ARBA" id="ARBA00009119"/>
    </source>
</evidence>
<comment type="function">
    <text evidence="10">E3 ubiquitin-protein ligase that mediates ubiquitination and subsequent proteasomal degradation of target proteins. E3 ubiquitin ligases accept ubiquitin from an E2 ubiquitin-conjugating enzyme in the form of a thioester and then directly transfers the ubiquitin to targeted substrates. It probably triggers the ubiquitin-mediated degradation of different substrates.</text>
</comment>
<dbReference type="Proteomes" id="UP000467841">
    <property type="component" value="Unassembled WGS sequence"/>
</dbReference>
<evidence type="ECO:0000256" key="2">
    <source>
        <dbReference type="ARBA" id="ARBA00004906"/>
    </source>
</evidence>
<evidence type="ECO:0000259" key="12">
    <source>
        <dbReference type="PROSITE" id="PS50089"/>
    </source>
</evidence>
<keyword evidence="8" id="KW-0833">Ubl conjugation pathway</keyword>
<dbReference type="PROSITE" id="PS50089">
    <property type="entry name" value="ZF_RING_2"/>
    <property type="match status" value="1"/>
</dbReference>
<dbReference type="PROSITE" id="PS51081">
    <property type="entry name" value="ZF_SIAH"/>
    <property type="match status" value="1"/>
</dbReference>
<dbReference type="GO" id="GO:0008270">
    <property type="term" value="F:zinc ion binding"/>
    <property type="evidence" value="ECO:0007669"/>
    <property type="project" value="UniProtKB-KW"/>
</dbReference>
<dbReference type="Pfam" id="PF21361">
    <property type="entry name" value="Sina_ZnF"/>
    <property type="match status" value="1"/>
</dbReference>
<keyword evidence="9" id="KW-0862">Zinc</keyword>
<dbReference type="EMBL" id="CACVBM020001695">
    <property type="protein sequence ID" value="CAA7057588.1"/>
    <property type="molecule type" value="Genomic_DNA"/>
</dbReference>
<comment type="similarity">
    <text evidence="3">Belongs to the SINA (Seven in absentia) family.</text>
</comment>
<evidence type="ECO:0000256" key="1">
    <source>
        <dbReference type="ARBA" id="ARBA00000900"/>
    </source>
</evidence>
<name>A0A6D2KZF2_9BRAS</name>
<dbReference type="PANTHER" id="PTHR46632:SF3">
    <property type="entry name" value="E3 UBIQUITIN-PROTEIN LIGASE SINA-LIKE 7-RELATED"/>
    <property type="match status" value="1"/>
</dbReference>
<dbReference type="UniPathway" id="UPA00143"/>
<comment type="catalytic activity">
    <reaction evidence="1">
        <text>S-ubiquitinyl-[E2 ubiquitin-conjugating enzyme]-L-cysteine + [acceptor protein]-L-lysine = [E2 ubiquitin-conjugating enzyme]-L-cysteine + N(6)-ubiquitinyl-[acceptor protein]-L-lysine.</text>
        <dbReference type="EC" id="2.3.2.27"/>
    </reaction>
</comment>
<dbReference type="EC" id="2.3.2.27" evidence="4"/>
<evidence type="ECO:0000256" key="8">
    <source>
        <dbReference type="ARBA" id="ARBA00022786"/>
    </source>
</evidence>
<evidence type="ECO:0000256" key="11">
    <source>
        <dbReference type="PROSITE-ProRule" id="PRU00455"/>
    </source>
</evidence>
<dbReference type="InterPro" id="IPR013083">
    <property type="entry name" value="Znf_RING/FYVE/PHD"/>
</dbReference>
<dbReference type="InterPro" id="IPR013010">
    <property type="entry name" value="Znf_SIAH"/>
</dbReference>
<gene>
    <name evidence="14" type="ORF">MERR_LOCUS44824</name>
</gene>
<reference evidence="14" key="1">
    <citation type="submission" date="2020-01" db="EMBL/GenBank/DDBJ databases">
        <authorList>
            <person name="Mishra B."/>
        </authorList>
    </citation>
    <scope>NUCLEOTIDE SEQUENCE [LARGE SCALE GENOMIC DNA]</scope>
</reference>
<dbReference type="CDD" id="cd16571">
    <property type="entry name" value="RING-HC_SIAHs"/>
    <property type="match status" value="1"/>
</dbReference>
<dbReference type="InterPro" id="IPR001841">
    <property type="entry name" value="Znf_RING"/>
</dbReference>
<evidence type="ECO:0000256" key="6">
    <source>
        <dbReference type="ARBA" id="ARBA00022723"/>
    </source>
</evidence>
<dbReference type="GO" id="GO:0016567">
    <property type="term" value="P:protein ubiquitination"/>
    <property type="evidence" value="ECO:0007669"/>
    <property type="project" value="UniProtKB-UniPathway"/>
</dbReference>
<evidence type="ECO:0000256" key="5">
    <source>
        <dbReference type="ARBA" id="ARBA00022679"/>
    </source>
</evidence>
<evidence type="ECO:0000313" key="14">
    <source>
        <dbReference type="EMBL" id="CAA7057588.1"/>
    </source>
</evidence>
<evidence type="ECO:0000256" key="10">
    <source>
        <dbReference type="ARBA" id="ARBA00024004"/>
    </source>
</evidence>
<feature type="domain" description="SIAH-type" evidence="13">
    <location>
        <begin position="88"/>
        <end position="146"/>
    </location>
</feature>
<protein>
    <recommendedName>
        <fullName evidence="4">RING-type E3 ubiquitin transferase</fullName>
        <ecNumber evidence="4">2.3.2.27</ecNumber>
    </recommendedName>
</protein>
<sequence length="287" mass="32817">MAKNGNNSSGYHLPKKQRTEDKIRSLMLDMDVLDCPVCYEPFTIPIFQCENGHMACSSCCPKLGNKCPACALPIGHYRCRAMESILESAFLACRNAKFGCTHKLPYGKELTHEKECIFSQFSCPAQDCTHSCSYKDIFDHYNFTHVNDRFFSGPNLDHLKDYIPMYRKNRFNKGSPFSFQMNISDMMVILRDSEVKLSFAVQCFREPYGVYVTVSCIAPPAPEVGRFSFRLSYTVDGHTMTYESPEVKRILKVSFQTPQDNVLLIPNSLLRGELLEMNLCIKKLNQE</sequence>
<dbReference type="PANTHER" id="PTHR46632">
    <property type="entry name" value="E3 UBIQUITIN-PROTEIN LIGASE SINA-LIKE 4"/>
    <property type="match status" value="1"/>
</dbReference>
<comment type="pathway">
    <text evidence="2">Protein modification; protein ubiquitination.</text>
</comment>
<evidence type="ECO:0000256" key="4">
    <source>
        <dbReference type="ARBA" id="ARBA00012483"/>
    </source>
</evidence>
<keyword evidence="7 11" id="KW-0863">Zinc-finger</keyword>
<dbReference type="AlphaFoldDB" id="A0A6D2KZF2"/>
<dbReference type="GO" id="GO:0061630">
    <property type="term" value="F:ubiquitin protein ligase activity"/>
    <property type="evidence" value="ECO:0007669"/>
    <property type="project" value="UniProtKB-EC"/>
</dbReference>
<dbReference type="InterPro" id="IPR044286">
    <property type="entry name" value="SINL_plant"/>
</dbReference>
<dbReference type="OrthoDB" id="4788989at2759"/>
<keyword evidence="5" id="KW-0808">Transferase</keyword>
<dbReference type="Pfam" id="PF21362">
    <property type="entry name" value="Sina_RING"/>
    <property type="match status" value="1"/>
</dbReference>